<dbReference type="Proteomes" id="UP000308197">
    <property type="component" value="Unassembled WGS sequence"/>
</dbReference>
<protein>
    <recommendedName>
        <fullName evidence="5">Secreted protein</fullName>
    </recommendedName>
</protein>
<evidence type="ECO:0000256" key="2">
    <source>
        <dbReference type="SAM" id="SignalP"/>
    </source>
</evidence>
<sequence>MNGTRTQTARIIFLIAALATSRIHLKGATPLPSGCLLRSRTLHWSRTPHRVPSSHSQFPPPASEPNAIIAVKLTPPRSLRHRPRSSSVRAAVASLKV</sequence>
<organism evidence="3 4">
    <name type="scientific">Polyporus arcularius HHB13444</name>
    <dbReference type="NCBI Taxonomy" id="1314778"/>
    <lineage>
        <taxon>Eukaryota</taxon>
        <taxon>Fungi</taxon>
        <taxon>Dikarya</taxon>
        <taxon>Basidiomycota</taxon>
        <taxon>Agaricomycotina</taxon>
        <taxon>Agaricomycetes</taxon>
        <taxon>Polyporales</taxon>
        <taxon>Polyporaceae</taxon>
        <taxon>Polyporus</taxon>
    </lineage>
</organism>
<dbReference type="AlphaFoldDB" id="A0A5C3Q0J7"/>
<keyword evidence="4" id="KW-1185">Reference proteome</keyword>
<keyword evidence="2" id="KW-0732">Signal</keyword>
<feature type="region of interest" description="Disordered" evidence="1">
    <location>
        <begin position="78"/>
        <end position="97"/>
    </location>
</feature>
<evidence type="ECO:0000313" key="3">
    <source>
        <dbReference type="EMBL" id="TFK94627.1"/>
    </source>
</evidence>
<feature type="signal peptide" evidence="2">
    <location>
        <begin position="1"/>
        <end position="28"/>
    </location>
</feature>
<feature type="chain" id="PRO_5022982893" description="Secreted protein" evidence="2">
    <location>
        <begin position="29"/>
        <end position="97"/>
    </location>
</feature>
<feature type="compositionally biased region" description="Low complexity" evidence="1">
    <location>
        <begin position="85"/>
        <end position="97"/>
    </location>
</feature>
<proteinExistence type="predicted"/>
<evidence type="ECO:0008006" key="5">
    <source>
        <dbReference type="Google" id="ProtNLM"/>
    </source>
</evidence>
<dbReference type="EMBL" id="ML210967">
    <property type="protein sequence ID" value="TFK94627.1"/>
    <property type="molecule type" value="Genomic_DNA"/>
</dbReference>
<name>A0A5C3Q0J7_9APHY</name>
<reference evidence="3 4" key="1">
    <citation type="journal article" date="2019" name="Nat. Ecol. Evol.">
        <title>Megaphylogeny resolves global patterns of mushroom evolution.</title>
        <authorList>
            <person name="Varga T."/>
            <person name="Krizsan K."/>
            <person name="Foldi C."/>
            <person name="Dima B."/>
            <person name="Sanchez-Garcia M."/>
            <person name="Sanchez-Ramirez S."/>
            <person name="Szollosi G.J."/>
            <person name="Szarkandi J.G."/>
            <person name="Papp V."/>
            <person name="Albert L."/>
            <person name="Andreopoulos W."/>
            <person name="Angelini C."/>
            <person name="Antonin V."/>
            <person name="Barry K.W."/>
            <person name="Bougher N.L."/>
            <person name="Buchanan P."/>
            <person name="Buyck B."/>
            <person name="Bense V."/>
            <person name="Catcheside P."/>
            <person name="Chovatia M."/>
            <person name="Cooper J."/>
            <person name="Damon W."/>
            <person name="Desjardin D."/>
            <person name="Finy P."/>
            <person name="Geml J."/>
            <person name="Haridas S."/>
            <person name="Hughes K."/>
            <person name="Justo A."/>
            <person name="Karasinski D."/>
            <person name="Kautmanova I."/>
            <person name="Kiss B."/>
            <person name="Kocsube S."/>
            <person name="Kotiranta H."/>
            <person name="LaButti K.M."/>
            <person name="Lechner B.E."/>
            <person name="Liimatainen K."/>
            <person name="Lipzen A."/>
            <person name="Lukacs Z."/>
            <person name="Mihaltcheva S."/>
            <person name="Morgado L.N."/>
            <person name="Niskanen T."/>
            <person name="Noordeloos M.E."/>
            <person name="Ohm R.A."/>
            <person name="Ortiz-Santana B."/>
            <person name="Ovrebo C."/>
            <person name="Racz N."/>
            <person name="Riley R."/>
            <person name="Savchenko A."/>
            <person name="Shiryaev A."/>
            <person name="Soop K."/>
            <person name="Spirin V."/>
            <person name="Szebenyi C."/>
            <person name="Tomsovsky M."/>
            <person name="Tulloss R.E."/>
            <person name="Uehling J."/>
            <person name="Grigoriev I.V."/>
            <person name="Vagvolgyi C."/>
            <person name="Papp T."/>
            <person name="Martin F.M."/>
            <person name="Miettinen O."/>
            <person name="Hibbett D.S."/>
            <person name="Nagy L.G."/>
        </authorList>
    </citation>
    <scope>NUCLEOTIDE SEQUENCE [LARGE SCALE GENOMIC DNA]</scope>
    <source>
        <strain evidence="3 4">HHB13444</strain>
    </source>
</reference>
<evidence type="ECO:0000313" key="4">
    <source>
        <dbReference type="Proteomes" id="UP000308197"/>
    </source>
</evidence>
<dbReference type="InParanoid" id="A0A5C3Q0J7"/>
<accession>A0A5C3Q0J7</accession>
<gene>
    <name evidence="3" type="ORF">K466DRAFT_579882</name>
</gene>
<evidence type="ECO:0000256" key="1">
    <source>
        <dbReference type="SAM" id="MobiDB-lite"/>
    </source>
</evidence>